<evidence type="ECO:0000313" key="2">
    <source>
        <dbReference type="Proteomes" id="UP000887575"/>
    </source>
</evidence>
<dbReference type="WBParaSite" id="MBELARI_LOCUS15349">
    <property type="protein sequence ID" value="MBELARI_LOCUS15349"/>
    <property type="gene ID" value="MBELARI_LOCUS15349"/>
</dbReference>
<dbReference type="Proteomes" id="UP000887575">
    <property type="component" value="Unassembled WGS sequence"/>
</dbReference>
<dbReference type="Pfam" id="PF00069">
    <property type="entry name" value="Pkinase"/>
    <property type="match status" value="1"/>
</dbReference>
<dbReference type="PROSITE" id="PS00108">
    <property type="entry name" value="PROTEIN_KINASE_ST"/>
    <property type="match status" value="1"/>
</dbReference>
<dbReference type="GO" id="GO:0005524">
    <property type="term" value="F:ATP binding"/>
    <property type="evidence" value="ECO:0007669"/>
    <property type="project" value="InterPro"/>
</dbReference>
<dbReference type="GO" id="GO:0004674">
    <property type="term" value="F:protein serine/threonine kinase activity"/>
    <property type="evidence" value="ECO:0007669"/>
    <property type="project" value="TreeGrafter"/>
</dbReference>
<organism evidence="2 3">
    <name type="scientific">Mesorhabditis belari</name>
    <dbReference type="NCBI Taxonomy" id="2138241"/>
    <lineage>
        <taxon>Eukaryota</taxon>
        <taxon>Metazoa</taxon>
        <taxon>Ecdysozoa</taxon>
        <taxon>Nematoda</taxon>
        <taxon>Chromadorea</taxon>
        <taxon>Rhabditida</taxon>
        <taxon>Rhabditina</taxon>
        <taxon>Rhabditomorpha</taxon>
        <taxon>Rhabditoidea</taxon>
        <taxon>Rhabditidae</taxon>
        <taxon>Mesorhabditinae</taxon>
        <taxon>Mesorhabditis</taxon>
    </lineage>
</organism>
<accession>A0AAF3EMT3</accession>
<keyword evidence="2" id="KW-1185">Reference proteome</keyword>
<dbReference type="SMART" id="SM00220">
    <property type="entry name" value="S_TKc"/>
    <property type="match status" value="1"/>
</dbReference>
<dbReference type="PROSITE" id="PS50011">
    <property type="entry name" value="PROTEIN_KINASE_DOM"/>
    <property type="match status" value="1"/>
</dbReference>
<dbReference type="PANTHER" id="PTHR24361">
    <property type="entry name" value="MITOGEN-ACTIVATED KINASE KINASE KINASE"/>
    <property type="match status" value="1"/>
</dbReference>
<protein>
    <recommendedName>
        <fullName evidence="1">Protein kinase domain-containing protein</fullName>
    </recommendedName>
</protein>
<dbReference type="InterPro" id="IPR000719">
    <property type="entry name" value="Prot_kinase_dom"/>
</dbReference>
<dbReference type="SUPFAM" id="SSF56112">
    <property type="entry name" value="Protein kinase-like (PK-like)"/>
    <property type="match status" value="1"/>
</dbReference>
<sequence>MSLSKQKSVDETDFDESSLKFLGKGTYGTVYRVAVEPGKSAVCVKYLKPSNDSDFESLFVKECAILKKLQHLNIIQYHHKIRIPEKRRYGIVTEYCERGTLQNVIMSSSISYTIWMVVDWSEGLFRALKYLQENHTILHRDIKPSNIFMTHTFIPKIGDFGSTKLYEKTTMNSRHTGTDLYMAPETYIEDKNSPKSDEQQSILLMFKKLFNTMEKTRIVPIEKPECPTKLQEMIISGCSFEYKMRPSIAQIIDGFVQLKKEEDIKRFESQRPREDPKQMEIVRPMEFDGSIVKRKNSDDIFALSDDAKKYFGMVTNFVQSNLEKNDLIFHEFVPAILPIDRDDSLEKLLEKRLIYEFHAQYQFYLMTFDLLATLKQTWIGYLDLFDEHEDLLKCQKVLKDGQMWKKGFHFYNYFLNSTKEQWFLVRVEDERSLFLEKSLVKVRWFDGEWVNNQENREIEVHKMQNLGGKLSYYAQAIPWLSLFLRPTQPEVAAHIKEVDAFSKK</sequence>
<feature type="domain" description="Protein kinase" evidence="1">
    <location>
        <begin position="16"/>
        <end position="288"/>
    </location>
</feature>
<dbReference type="InterPro" id="IPR053235">
    <property type="entry name" value="Ser_Thr_kinase"/>
</dbReference>
<evidence type="ECO:0000313" key="3">
    <source>
        <dbReference type="WBParaSite" id="MBELARI_LOCUS15349"/>
    </source>
</evidence>
<dbReference type="GO" id="GO:0005737">
    <property type="term" value="C:cytoplasm"/>
    <property type="evidence" value="ECO:0007669"/>
    <property type="project" value="TreeGrafter"/>
</dbReference>
<dbReference type="Gene3D" id="1.10.510.10">
    <property type="entry name" value="Transferase(Phosphotransferase) domain 1"/>
    <property type="match status" value="1"/>
</dbReference>
<reference evidence="3" key="1">
    <citation type="submission" date="2024-02" db="UniProtKB">
        <authorList>
            <consortium name="WormBaseParasite"/>
        </authorList>
    </citation>
    <scope>IDENTIFICATION</scope>
</reference>
<dbReference type="InterPro" id="IPR008271">
    <property type="entry name" value="Ser/Thr_kinase_AS"/>
</dbReference>
<name>A0AAF3EMT3_9BILA</name>
<dbReference type="AlphaFoldDB" id="A0AAF3EMT3"/>
<dbReference type="InterPro" id="IPR011009">
    <property type="entry name" value="Kinase-like_dom_sf"/>
</dbReference>
<proteinExistence type="predicted"/>
<evidence type="ECO:0000259" key="1">
    <source>
        <dbReference type="PROSITE" id="PS50011"/>
    </source>
</evidence>